<evidence type="ECO:0000256" key="1">
    <source>
        <dbReference type="ARBA" id="ARBA00004442"/>
    </source>
</evidence>
<dbReference type="Proteomes" id="UP000277811">
    <property type="component" value="Unassembled WGS sequence"/>
</dbReference>
<organism evidence="10 11">
    <name type="scientific">Lucifera butyrica</name>
    <dbReference type="NCBI Taxonomy" id="1351585"/>
    <lineage>
        <taxon>Bacteria</taxon>
        <taxon>Bacillati</taxon>
        <taxon>Bacillota</taxon>
        <taxon>Negativicutes</taxon>
        <taxon>Veillonellales</taxon>
        <taxon>Veillonellaceae</taxon>
        <taxon>Lucifera</taxon>
    </lineage>
</organism>
<dbReference type="SUPFAM" id="SSF56954">
    <property type="entry name" value="Outer membrane efflux proteins (OEP)"/>
    <property type="match status" value="1"/>
</dbReference>
<evidence type="ECO:0000256" key="9">
    <source>
        <dbReference type="SAM" id="SignalP"/>
    </source>
</evidence>
<dbReference type="GO" id="GO:0009279">
    <property type="term" value="C:cell outer membrane"/>
    <property type="evidence" value="ECO:0007669"/>
    <property type="project" value="UniProtKB-SubCell"/>
</dbReference>
<keyword evidence="8" id="KW-0175">Coiled coil</keyword>
<gene>
    <name evidence="10" type="ORF">LUCI_0186</name>
</gene>
<keyword evidence="11" id="KW-1185">Reference proteome</keyword>
<sequence length="443" mass="49293">MKPYYRACISFLLSACLFVLGHSVQAEARLTLPESISLAMKNNPAMQIAAANIEESKWSLKEAKAYNGVTFKYDFNYGRSDQAPSWYNNTTAQYPLPGVSFPAWSDTYTFYQHQFKLALPLYTGRKLESMADMAGRGQAAMEFAHNATKEQLALEVTTSYYNVLQALNLRNIARQAVDDFSGHLTNVQQQYDVGNVALSDVLQTEVRLANARNNLIKAQNAVKMARYKLNKVIGLNLTDDTELEDSVSHDPYTATLEDSLAEAFKSRPEIQQAKLKIAMAQDKIKIAQSDSLPAVGAFAVENISDTSPSTSKHNTDWTVGLNVSYDIFDNHITKNKVEQAKAGLTIATQQERQLEDAITLEVSNAFLNVKEAAERIKNNQVAVNQSEHDYAMAKERYFAGIGTNLDVMDAEVAMTQAKTNYVVAVYDYCNSIAQLKKAMGKIY</sequence>
<dbReference type="GO" id="GO:1990281">
    <property type="term" value="C:efflux pump complex"/>
    <property type="evidence" value="ECO:0007669"/>
    <property type="project" value="TreeGrafter"/>
</dbReference>
<dbReference type="Pfam" id="PF02321">
    <property type="entry name" value="OEP"/>
    <property type="match status" value="2"/>
</dbReference>
<keyword evidence="4" id="KW-1134">Transmembrane beta strand</keyword>
<evidence type="ECO:0000256" key="2">
    <source>
        <dbReference type="ARBA" id="ARBA00007613"/>
    </source>
</evidence>
<dbReference type="Gene3D" id="1.20.1600.10">
    <property type="entry name" value="Outer membrane efflux proteins (OEP)"/>
    <property type="match status" value="1"/>
</dbReference>
<protein>
    <submittedName>
        <fullName evidence="10">Outer membrane efflux protein</fullName>
    </submittedName>
</protein>
<keyword evidence="3" id="KW-0813">Transport</keyword>
<evidence type="ECO:0000256" key="7">
    <source>
        <dbReference type="ARBA" id="ARBA00023237"/>
    </source>
</evidence>
<dbReference type="GO" id="GO:0015288">
    <property type="term" value="F:porin activity"/>
    <property type="evidence" value="ECO:0007669"/>
    <property type="project" value="TreeGrafter"/>
</dbReference>
<evidence type="ECO:0000256" key="3">
    <source>
        <dbReference type="ARBA" id="ARBA00022448"/>
    </source>
</evidence>
<feature type="chain" id="PRO_5038523131" evidence="9">
    <location>
        <begin position="29"/>
        <end position="443"/>
    </location>
</feature>
<comment type="subcellular location">
    <subcellularLocation>
        <location evidence="1">Cell outer membrane</location>
    </subcellularLocation>
</comment>
<name>A0A498R2I5_9FIRM</name>
<feature type="signal peptide" evidence="9">
    <location>
        <begin position="1"/>
        <end position="28"/>
    </location>
</feature>
<dbReference type="AlphaFoldDB" id="A0A498R2I5"/>
<dbReference type="EMBL" id="UPPP01000051">
    <property type="protein sequence ID" value="VBB04980.1"/>
    <property type="molecule type" value="Genomic_DNA"/>
</dbReference>
<feature type="coiled-coil region" evidence="8">
    <location>
        <begin position="201"/>
        <end position="228"/>
    </location>
</feature>
<keyword evidence="6" id="KW-0472">Membrane</keyword>
<evidence type="ECO:0000256" key="4">
    <source>
        <dbReference type="ARBA" id="ARBA00022452"/>
    </source>
</evidence>
<keyword evidence="7" id="KW-0998">Cell outer membrane</keyword>
<evidence type="ECO:0000256" key="6">
    <source>
        <dbReference type="ARBA" id="ARBA00023136"/>
    </source>
</evidence>
<dbReference type="PIRSF" id="PIRSF001892">
    <property type="entry name" value="CyaE"/>
    <property type="match status" value="1"/>
</dbReference>
<dbReference type="GO" id="GO:0015562">
    <property type="term" value="F:efflux transmembrane transporter activity"/>
    <property type="evidence" value="ECO:0007669"/>
    <property type="project" value="InterPro"/>
</dbReference>
<evidence type="ECO:0000256" key="8">
    <source>
        <dbReference type="SAM" id="Coils"/>
    </source>
</evidence>
<dbReference type="PANTHER" id="PTHR30026:SF20">
    <property type="entry name" value="OUTER MEMBRANE PROTEIN TOLC"/>
    <property type="match status" value="1"/>
</dbReference>
<keyword evidence="9" id="KW-0732">Signal</keyword>
<dbReference type="InterPro" id="IPR051906">
    <property type="entry name" value="TolC-like"/>
</dbReference>
<proteinExistence type="inferred from homology"/>
<dbReference type="RefSeq" id="WP_122625986.1">
    <property type="nucleotide sequence ID" value="NZ_UPPP01000051.1"/>
</dbReference>
<evidence type="ECO:0000256" key="5">
    <source>
        <dbReference type="ARBA" id="ARBA00022692"/>
    </source>
</evidence>
<dbReference type="InterPro" id="IPR003423">
    <property type="entry name" value="OMP_efflux"/>
</dbReference>
<evidence type="ECO:0000313" key="10">
    <source>
        <dbReference type="EMBL" id="VBB04980.1"/>
    </source>
</evidence>
<dbReference type="InterPro" id="IPR028351">
    <property type="entry name" value="CyaE"/>
</dbReference>
<reference evidence="10 11" key="1">
    <citation type="submission" date="2018-06" db="EMBL/GenBank/DDBJ databases">
        <authorList>
            <person name="Strepis N."/>
        </authorList>
    </citation>
    <scope>NUCLEOTIDE SEQUENCE [LARGE SCALE GENOMIC DNA]</scope>
    <source>
        <strain evidence="10">LUCI</strain>
    </source>
</reference>
<evidence type="ECO:0000313" key="11">
    <source>
        <dbReference type="Proteomes" id="UP000277811"/>
    </source>
</evidence>
<dbReference type="PANTHER" id="PTHR30026">
    <property type="entry name" value="OUTER MEMBRANE PROTEIN TOLC"/>
    <property type="match status" value="1"/>
</dbReference>
<comment type="similarity">
    <text evidence="2">Belongs to the outer membrane factor (OMF) (TC 1.B.17) family.</text>
</comment>
<accession>A0A498R2I5</accession>
<dbReference type="OrthoDB" id="6395775at2"/>
<keyword evidence="5" id="KW-0812">Transmembrane</keyword>